<reference evidence="2 3" key="1">
    <citation type="submission" date="2018-04" db="EMBL/GenBank/DDBJ databases">
        <title>Camelliibacillus theae gen. nov., sp. nov., isolated from Pu'er tea.</title>
        <authorList>
            <person name="Niu L."/>
        </authorList>
    </citation>
    <scope>NUCLEOTIDE SEQUENCE [LARGE SCALE GENOMIC DNA]</scope>
    <source>
        <strain evidence="2 3">T8</strain>
    </source>
</reference>
<feature type="transmembrane region" description="Helical" evidence="1">
    <location>
        <begin position="207"/>
        <end position="230"/>
    </location>
</feature>
<evidence type="ECO:0000313" key="3">
    <source>
        <dbReference type="Proteomes" id="UP000245998"/>
    </source>
</evidence>
<dbReference type="OrthoDB" id="1936187at2"/>
<dbReference type="RefSeq" id="WP_116555520.1">
    <property type="nucleotide sequence ID" value="NZ_QCZG01000033.1"/>
</dbReference>
<feature type="transmembrane region" description="Helical" evidence="1">
    <location>
        <begin position="153"/>
        <end position="171"/>
    </location>
</feature>
<feature type="transmembrane region" description="Helical" evidence="1">
    <location>
        <begin position="12"/>
        <end position="35"/>
    </location>
</feature>
<name>A0A2U1JVL6_9BACI</name>
<protein>
    <recommendedName>
        <fullName evidence="4">ABC transporter permease</fullName>
    </recommendedName>
</protein>
<feature type="transmembrane region" description="Helical" evidence="1">
    <location>
        <begin position="126"/>
        <end position="146"/>
    </location>
</feature>
<keyword evidence="1" id="KW-0472">Membrane</keyword>
<feature type="transmembrane region" description="Helical" evidence="1">
    <location>
        <begin position="41"/>
        <end position="65"/>
    </location>
</feature>
<comment type="caution">
    <text evidence="2">The sequence shown here is derived from an EMBL/GenBank/DDBJ whole genome shotgun (WGS) entry which is preliminary data.</text>
</comment>
<dbReference type="Proteomes" id="UP000245998">
    <property type="component" value="Unassembled WGS sequence"/>
</dbReference>
<sequence length="234" mass="27048">MRGFIRYQFISYIRSLKMIPPLTVFGLWVIILYTYKDVPILSSYAVTSIAIYLIMAWITMSIFSIEGESEKHILFMQLGSKLRYLWGKWAICLFAAIILIIFSIFYPILMNNFREAIQPIHFGLSIYNHFILALFGIFVGTFFSVTSFASKKYTWLSAILVIVVSISYSGLVEKVGLLKWGLLLFPPVMNVIKYLNGEDMVHIGQEFWLAVLWGLTYTVVGFIVILKMFLLKER</sequence>
<accession>A0A2U1JVL6</accession>
<evidence type="ECO:0000256" key="1">
    <source>
        <dbReference type="SAM" id="Phobius"/>
    </source>
</evidence>
<dbReference type="EMBL" id="QCZG01000033">
    <property type="protein sequence ID" value="PWA08868.1"/>
    <property type="molecule type" value="Genomic_DNA"/>
</dbReference>
<organism evidence="2 3">
    <name type="scientific">Pueribacillus theae</name>
    <dbReference type="NCBI Taxonomy" id="2171751"/>
    <lineage>
        <taxon>Bacteria</taxon>
        <taxon>Bacillati</taxon>
        <taxon>Bacillota</taxon>
        <taxon>Bacilli</taxon>
        <taxon>Bacillales</taxon>
        <taxon>Bacillaceae</taxon>
        <taxon>Pueribacillus</taxon>
    </lineage>
</organism>
<evidence type="ECO:0000313" key="2">
    <source>
        <dbReference type="EMBL" id="PWA08868.1"/>
    </source>
</evidence>
<dbReference type="AlphaFoldDB" id="A0A2U1JVL6"/>
<evidence type="ECO:0008006" key="4">
    <source>
        <dbReference type="Google" id="ProtNLM"/>
    </source>
</evidence>
<keyword evidence="1" id="KW-1133">Transmembrane helix</keyword>
<proteinExistence type="predicted"/>
<feature type="transmembrane region" description="Helical" evidence="1">
    <location>
        <begin position="86"/>
        <end position="106"/>
    </location>
</feature>
<keyword evidence="1" id="KW-0812">Transmembrane</keyword>
<gene>
    <name evidence="2" type="ORF">DCC39_13975</name>
</gene>
<keyword evidence="3" id="KW-1185">Reference proteome</keyword>